<reference evidence="3" key="1">
    <citation type="submission" date="2021-02" db="EMBL/GenBank/DDBJ databases">
        <authorList>
            <person name="Dougan E. K."/>
            <person name="Rhodes N."/>
            <person name="Thang M."/>
            <person name="Chan C."/>
        </authorList>
    </citation>
    <scope>NUCLEOTIDE SEQUENCE</scope>
</reference>
<proteinExistence type="predicted"/>
<evidence type="ECO:0008006" key="5">
    <source>
        <dbReference type="Google" id="ProtNLM"/>
    </source>
</evidence>
<feature type="region of interest" description="Disordered" evidence="1">
    <location>
        <begin position="85"/>
        <end position="112"/>
    </location>
</feature>
<accession>A0A812WQ57</accession>
<evidence type="ECO:0000256" key="2">
    <source>
        <dbReference type="SAM" id="Phobius"/>
    </source>
</evidence>
<dbReference type="EMBL" id="CAJNJA010034283">
    <property type="protein sequence ID" value="CAE7690248.1"/>
    <property type="molecule type" value="Genomic_DNA"/>
</dbReference>
<feature type="transmembrane region" description="Helical" evidence="2">
    <location>
        <begin position="271"/>
        <end position="292"/>
    </location>
</feature>
<dbReference type="AlphaFoldDB" id="A0A812WQ57"/>
<evidence type="ECO:0000313" key="4">
    <source>
        <dbReference type="Proteomes" id="UP000601435"/>
    </source>
</evidence>
<organism evidence="3 4">
    <name type="scientific">Symbiodinium necroappetens</name>
    <dbReference type="NCBI Taxonomy" id="1628268"/>
    <lineage>
        <taxon>Eukaryota</taxon>
        <taxon>Sar</taxon>
        <taxon>Alveolata</taxon>
        <taxon>Dinophyceae</taxon>
        <taxon>Suessiales</taxon>
        <taxon>Symbiodiniaceae</taxon>
        <taxon>Symbiodinium</taxon>
    </lineage>
</organism>
<evidence type="ECO:0000313" key="3">
    <source>
        <dbReference type="EMBL" id="CAE7690248.1"/>
    </source>
</evidence>
<keyword evidence="2" id="KW-0472">Membrane</keyword>
<sequence length="510" mass="55062">ECASACQELVKAGSTDLCSTWAQGGACQQTPDFMMDTCKDSCNRMAGSEVISPASAEQAEPLREALEAAKARIAVLEEGLAASKASPASCPSEPLVQDENGNTGAKHHSGNEEEERELLLFYSGQIRCDGDACNAGLLVTALRAALQQSFQLLLDGFLVLLNEGLGADPEKGRAAAAQAARILRKIRGRLKAKASTKIGELEERLQKEVAKSEFMGILAEMASKRFQEAVEFSEICRRRLQALLETARSKMPEQDQELLPDQPDSFLRDHLLVGAWLALFVHVLCGMIGFVLRTAFKCLLVWPCRCFWAVCRGCICCLCPCGRKAVEERPSTAAAHANGAASNGASKKLSESLVGLRLSTIACMTGCSACVAIQSLASASLQGSTWRSVLVFLRRLESASVELDHFSFNSVLGVCEPSGAWTLTLSLFASFFSQRFQPDDVSYMSMLCSLSDKPSLSRRWLHAANLLGRMTASPAASAAGSGWTVRLRVMISLAVEALVSRMSGFLRYVH</sequence>
<name>A0A812WQ57_9DINO</name>
<feature type="compositionally biased region" description="Low complexity" evidence="1">
    <location>
        <begin position="85"/>
        <end position="94"/>
    </location>
</feature>
<comment type="caution">
    <text evidence="3">The sequence shown here is derived from an EMBL/GenBank/DDBJ whole genome shotgun (WGS) entry which is preliminary data.</text>
</comment>
<dbReference type="Gene3D" id="1.25.40.10">
    <property type="entry name" value="Tetratricopeptide repeat domain"/>
    <property type="match status" value="1"/>
</dbReference>
<dbReference type="InterPro" id="IPR011990">
    <property type="entry name" value="TPR-like_helical_dom_sf"/>
</dbReference>
<keyword evidence="4" id="KW-1185">Reference proteome</keyword>
<evidence type="ECO:0000256" key="1">
    <source>
        <dbReference type="SAM" id="MobiDB-lite"/>
    </source>
</evidence>
<dbReference type="Proteomes" id="UP000601435">
    <property type="component" value="Unassembled WGS sequence"/>
</dbReference>
<dbReference type="OrthoDB" id="442137at2759"/>
<feature type="non-terminal residue" evidence="3">
    <location>
        <position position="1"/>
    </location>
</feature>
<keyword evidence="2" id="KW-1133">Transmembrane helix</keyword>
<gene>
    <name evidence="3" type="ORF">SNEC2469_LOCUS19878</name>
</gene>
<keyword evidence="2" id="KW-0812">Transmembrane</keyword>
<protein>
    <recommendedName>
        <fullName evidence="5">ShKT domain-containing protein</fullName>
    </recommendedName>
</protein>